<dbReference type="GO" id="GO:0009156">
    <property type="term" value="P:ribonucleoside monophosphate biosynthetic process"/>
    <property type="evidence" value="ECO:0007669"/>
    <property type="project" value="InterPro"/>
</dbReference>
<evidence type="ECO:0000256" key="21">
    <source>
        <dbReference type="ARBA" id="ARBA00049535"/>
    </source>
</evidence>
<dbReference type="Pfam" id="PF02815">
    <property type="entry name" value="MIR"/>
    <property type="match status" value="1"/>
</dbReference>
<dbReference type="GO" id="GO:0009165">
    <property type="term" value="P:nucleotide biosynthetic process"/>
    <property type="evidence" value="ECO:0007669"/>
    <property type="project" value="UniProtKB-KW"/>
</dbReference>
<dbReference type="NCBIfam" id="TIGR01251">
    <property type="entry name" value="ribP_PPkin"/>
    <property type="match status" value="1"/>
</dbReference>
<dbReference type="GO" id="GO:0002189">
    <property type="term" value="C:ribose phosphate diphosphokinase complex"/>
    <property type="evidence" value="ECO:0007669"/>
    <property type="project" value="UniProtKB-ARBA"/>
</dbReference>
<evidence type="ECO:0000256" key="12">
    <source>
        <dbReference type="ARBA" id="ARBA00022741"/>
    </source>
</evidence>
<organism evidence="25 26">
    <name type="scientific">Candida metapsilosis</name>
    <dbReference type="NCBI Taxonomy" id="273372"/>
    <lineage>
        <taxon>Eukaryota</taxon>
        <taxon>Fungi</taxon>
        <taxon>Dikarya</taxon>
        <taxon>Ascomycota</taxon>
        <taxon>Saccharomycotina</taxon>
        <taxon>Pichiomycetes</taxon>
        <taxon>Debaryomycetaceae</taxon>
        <taxon>Candida/Lodderomyces clade</taxon>
        <taxon>Candida</taxon>
    </lineage>
</organism>
<sequence length="1206" mass="135699">MRDIMVLGGSSHPLLTKAICRNLTIEPGKLDSHKFANGETSIIVKDSVREKDVFIVQSGCGPVNDTFIELLITIAACKTASSKRVTAVLPLFPYSRQPDVPFMPNSTGAPSISTTKDSCTFESAPTTPRPLSKDRKGYFNEANAAGTKENPRVDTLKQQQYPKYTPKSVITNSAATHFLPQIDSQGKTDSGYKQWISPNGTLIANLLTTAGADRVITMDLHDPQFQGFFNIPVDNLHSRPLMKRYIIDYIPNYRECVIVSPDSGGAKRATAIADSIGCTFALIHKERRAKLPKGPPQTSSSMGSGLAISQPVQNAVPQSPYHQGTPKMVATTMLVGDVKDKVCVLIDDLVDTSYTITRAAKLLKDEGAKYVYALVTHGIFSGDAINRISKSQIDKVVTTNSVPQSENVAILKEKIEVLDVSRIFAEAIRRINNGESVSKMSQAVKKRTTAGRKTQPVSDTIIDVPVRDQNSNSKRNKNSLKEVDAYASAEVEPDYKYWIALSFITAVAFYVRFTKLGTPDKVVFDEVHFGKFASYYLERTYFFDLHPPFAKLLIAFVGWLIGYNGKFKFDAIGDSYTENNVPYIAYRSLSALQGTAVVPVMFLTMKTLGFSVAACLFSSIIVCFDTAQVLDSRLILLDATLILSVALTMFCYCKFSTFRRDPFGKKWWTWLLATGVSLSCVISTKYVGVFTYFTIGIAVCHELWILLDYQRGLTLQQFSKHFFARLWALIIIPFVIYLTWFYIHFAILTKSGPGDTFMSSEFQETLQESPLAKLSKQVQYYDQITIKHKETGAFLHSHDHVYPLRYEDGRISSNKQQVTCVDGDNASSDPNNQWEIIPVQAENDGAKGKDVYTNDVVRFKHVGTGGFLLTHDVASPLKATNEEFIVVFDDVAEKRYNETLFRLKLDVPGSSPKKQNQRKKIKTMATSLKVLHMDTVVAMWTHDDELLPEWGFNQQEVSGNKNIKSKENVWTFDVITNLDESDPRSKYVPKKIKSIPFLKKWWELQGLMFHHNNQLSASHPFASQPDSWPLALSGVSFFNDNEAKKQIFFVGNVIGFWLEVCFLSIYVGLVLADQITRRRNYHLLSDKARSRLYNTLGFLFIGWCAHYFPFYLMNRQKFLHHYLPAHLIAALFSGGLVEFVCSNNSTSANTSQGRKKIKMTFLVVLASIGIIWFFFYFRPIIYGDVSLTPAEVQARQWLDIKLHYAK</sequence>
<evidence type="ECO:0000256" key="4">
    <source>
        <dbReference type="ARBA" id="ARBA00006478"/>
    </source>
</evidence>
<dbReference type="PANTHER" id="PTHR10050:SF51">
    <property type="entry name" value="PROTEIN O-MANNOSYL-TRANSFERASE 1"/>
    <property type="match status" value="1"/>
</dbReference>
<comment type="similarity">
    <text evidence="5">Belongs to the glycosyltransferase 39 family.</text>
</comment>
<accession>A0A8H7ZLC8</accession>
<keyword evidence="15" id="KW-0067">ATP-binding</keyword>
<dbReference type="Proteomes" id="UP000669133">
    <property type="component" value="Unassembled WGS sequence"/>
</dbReference>
<evidence type="ECO:0000256" key="18">
    <source>
        <dbReference type="ARBA" id="ARBA00023136"/>
    </source>
</evidence>
<dbReference type="Gene3D" id="3.40.50.2020">
    <property type="match status" value="3"/>
</dbReference>
<dbReference type="InterPro" id="IPR029099">
    <property type="entry name" value="Pribosyltran_N"/>
</dbReference>
<evidence type="ECO:0000256" key="7">
    <source>
        <dbReference type="ARBA" id="ARBA00022679"/>
    </source>
</evidence>
<feature type="transmembrane region" description="Helical" evidence="23">
    <location>
        <begin position="1122"/>
        <end position="1141"/>
    </location>
</feature>
<evidence type="ECO:0000259" key="24">
    <source>
        <dbReference type="PROSITE" id="PS50919"/>
    </source>
</evidence>
<evidence type="ECO:0000256" key="11">
    <source>
        <dbReference type="ARBA" id="ARBA00022737"/>
    </source>
</evidence>
<feature type="transmembrane region" description="Helical" evidence="23">
    <location>
        <begin position="541"/>
        <end position="563"/>
    </location>
</feature>
<dbReference type="Pfam" id="PF16192">
    <property type="entry name" value="PMT_4TMC"/>
    <property type="match status" value="1"/>
</dbReference>
<feature type="transmembrane region" description="Helical" evidence="23">
    <location>
        <begin position="495"/>
        <end position="513"/>
    </location>
</feature>
<comment type="caution">
    <text evidence="25">The sequence shown here is derived from an EMBL/GenBank/DDBJ whole genome shotgun (WGS) entry which is preliminary data.</text>
</comment>
<dbReference type="Pfam" id="PF02366">
    <property type="entry name" value="PMT"/>
    <property type="match status" value="1"/>
</dbReference>
<keyword evidence="12" id="KW-0547">Nucleotide-binding</keyword>
<dbReference type="UniPathway" id="UPA00378"/>
<name>A0A8H7ZLC8_9ASCO</name>
<evidence type="ECO:0000256" key="15">
    <source>
        <dbReference type="ARBA" id="ARBA00022840"/>
    </source>
</evidence>
<dbReference type="RefSeq" id="XP_067550752.1">
    <property type="nucleotide sequence ID" value="XM_067695123.1"/>
</dbReference>
<dbReference type="GO" id="GO:0005789">
    <property type="term" value="C:endoplasmic reticulum membrane"/>
    <property type="evidence" value="ECO:0007669"/>
    <property type="project" value="UniProtKB-SubCell"/>
</dbReference>
<dbReference type="PANTHER" id="PTHR10050">
    <property type="entry name" value="DOLICHYL-PHOSPHATE-MANNOSE--PROTEIN MANNOSYLTRANSFERASE"/>
    <property type="match status" value="1"/>
</dbReference>
<evidence type="ECO:0000313" key="26">
    <source>
        <dbReference type="Proteomes" id="UP000669133"/>
    </source>
</evidence>
<evidence type="ECO:0000256" key="5">
    <source>
        <dbReference type="ARBA" id="ARBA00007222"/>
    </source>
</evidence>
<dbReference type="InterPro" id="IPR029057">
    <property type="entry name" value="PRTase-like"/>
</dbReference>
<evidence type="ECO:0000256" key="1">
    <source>
        <dbReference type="ARBA" id="ARBA00004477"/>
    </source>
</evidence>
<dbReference type="GO" id="GO:0004749">
    <property type="term" value="F:ribose phosphate diphosphokinase activity"/>
    <property type="evidence" value="ECO:0007669"/>
    <property type="project" value="UniProtKB-EC"/>
</dbReference>
<dbReference type="InterPro" id="IPR032421">
    <property type="entry name" value="PMT_4TMC"/>
</dbReference>
<dbReference type="AlphaFoldDB" id="A0A8H7ZLC8"/>
<dbReference type="OrthoDB" id="292747at2759"/>
<dbReference type="InterPro" id="IPR003342">
    <property type="entry name" value="ArnT-like_N"/>
</dbReference>
<keyword evidence="10" id="KW-0545">Nucleotide biosynthesis</keyword>
<dbReference type="SMART" id="SM01400">
    <property type="entry name" value="Pribosyltran_N"/>
    <property type="match status" value="1"/>
</dbReference>
<dbReference type="Pfam" id="PF14572">
    <property type="entry name" value="Pribosyl_synth"/>
    <property type="match status" value="1"/>
</dbReference>
<comment type="similarity">
    <text evidence="4">Belongs to the ribose-phosphate pyrophosphokinase family.</text>
</comment>
<evidence type="ECO:0000256" key="10">
    <source>
        <dbReference type="ARBA" id="ARBA00022727"/>
    </source>
</evidence>
<evidence type="ECO:0000256" key="20">
    <source>
        <dbReference type="ARBA" id="ARBA00045102"/>
    </source>
</evidence>
<dbReference type="GeneID" id="93649357"/>
<feature type="transmembrane region" description="Helical" evidence="23">
    <location>
        <begin position="635"/>
        <end position="655"/>
    </location>
</feature>
<comment type="catalytic activity">
    <reaction evidence="20">
        <text>a di-trans,poly-cis-dolichyl beta-D-mannosyl phosphate + L-seryl-[protein] = 3-O-(alpha-D-mannosyl)-L-seryl-[protein] + a di-trans,poly-cis-dolichyl phosphate + H(+)</text>
        <dbReference type="Rhea" id="RHEA:17377"/>
        <dbReference type="Rhea" id="RHEA-COMP:9863"/>
        <dbReference type="Rhea" id="RHEA-COMP:13546"/>
        <dbReference type="Rhea" id="RHEA-COMP:19498"/>
        <dbReference type="Rhea" id="RHEA-COMP:19501"/>
        <dbReference type="ChEBI" id="CHEBI:15378"/>
        <dbReference type="ChEBI" id="CHEBI:29999"/>
        <dbReference type="ChEBI" id="CHEBI:57683"/>
        <dbReference type="ChEBI" id="CHEBI:58211"/>
        <dbReference type="ChEBI" id="CHEBI:137321"/>
        <dbReference type="EC" id="2.4.1.109"/>
    </reaction>
</comment>
<dbReference type="GO" id="GO:0016301">
    <property type="term" value="F:kinase activity"/>
    <property type="evidence" value="ECO:0007669"/>
    <property type="project" value="UniProtKB-KW"/>
</dbReference>
<evidence type="ECO:0000256" key="19">
    <source>
        <dbReference type="ARBA" id="ARBA00045085"/>
    </source>
</evidence>
<dbReference type="InterPro" id="IPR000842">
    <property type="entry name" value="PRib_PP_synth_CS"/>
</dbReference>
<keyword evidence="9" id="KW-0479">Metal-binding</keyword>
<dbReference type="Gene3D" id="2.80.10.50">
    <property type="match status" value="1"/>
</dbReference>
<comment type="pathway">
    <text evidence="3">Metabolic intermediate biosynthesis; 5-phospho-alpha-D-ribose 1-diphosphate biosynthesis; 5-phospho-alpha-D-ribose 1-diphosphate from D-ribose 5-phosphate (route I): step 1/1.</text>
</comment>
<keyword evidence="14" id="KW-0256">Endoplasmic reticulum</keyword>
<protein>
    <submittedName>
        <fullName evidence="25">PMT4</fullName>
    </submittedName>
</protein>
<dbReference type="CDD" id="cd06223">
    <property type="entry name" value="PRTases_typeI"/>
    <property type="match status" value="1"/>
</dbReference>
<evidence type="ECO:0000256" key="16">
    <source>
        <dbReference type="ARBA" id="ARBA00022842"/>
    </source>
</evidence>
<feature type="transmembrane region" description="Helical" evidence="23">
    <location>
        <begin position="1047"/>
        <end position="1071"/>
    </location>
</feature>
<proteinExistence type="inferred from homology"/>
<dbReference type="SUPFAM" id="SSF53271">
    <property type="entry name" value="PRTase-like"/>
    <property type="match status" value="1"/>
</dbReference>
<feature type="transmembrane region" description="Helical" evidence="23">
    <location>
        <begin position="1092"/>
        <end position="1110"/>
    </location>
</feature>
<evidence type="ECO:0000256" key="22">
    <source>
        <dbReference type="SAM" id="MobiDB-lite"/>
    </source>
</evidence>
<feature type="transmembrane region" description="Helical" evidence="23">
    <location>
        <begin position="667"/>
        <end position="684"/>
    </location>
</feature>
<dbReference type="CDD" id="cd23285">
    <property type="entry name" value="beta-trefoil_MIR_PMT4-like"/>
    <property type="match status" value="1"/>
</dbReference>
<comment type="subcellular location">
    <subcellularLocation>
        <location evidence="1">Endoplasmic reticulum membrane</location>
        <topology evidence="1">Multi-pass membrane protein</topology>
    </subcellularLocation>
</comment>
<evidence type="ECO:0000256" key="17">
    <source>
        <dbReference type="ARBA" id="ARBA00022989"/>
    </source>
</evidence>
<keyword evidence="18 23" id="KW-0472">Membrane</keyword>
<evidence type="ECO:0000256" key="8">
    <source>
        <dbReference type="ARBA" id="ARBA00022692"/>
    </source>
</evidence>
<keyword evidence="17 23" id="KW-1133">Transmembrane helix</keyword>
<keyword evidence="26" id="KW-1185">Reference proteome</keyword>
<feature type="transmembrane region" description="Helical" evidence="23">
    <location>
        <begin position="722"/>
        <end position="743"/>
    </location>
</feature>
<evidence type="ECO:0000256" key="23">
    <source>
        <dbReference type="SAM" id="Phobius"/>
    </source>
</evidence>
<dbReference type="GO" id="GO:0005524">
    <property type="term" value="F:ATP binding"/>
    <property type="evidence" value="ECO:0007669"/>
    <property type="project" value="UniProtKB-KW"/>
</dbReference>
<dbReference type="EMBL" id="JAEOAQ010000001">
    <property type="protein sequence ID" value="KAG5421636.1"/>
    <property type="molecule type" value="Genomic_DNA"/>
</dbReference>
<dbReference type="PROSITE" id="PS50919">
    <property type="entry name" value="MIR"/>
    <property type="match status" value="2"/>
</dbReference>
<dbReference type="InterPro" id="IPR036300">
    <property type="entry name" value="MIR_dom_sf"/>
</dbReference>
<feature type="transmembrane region" description="Helical" evidence="23">
    <location>
        <begin position="1161"/>
        <end position="1181"/>
    </location>
</feature>
<feature type="region of interest" description="Disordered" evidence="22">
    <location>
        <begin position="113"/>
        <end position="136"/>
    </location>
</feature>
<keyword evidence="8 23" id="KW-0812">Transmembrane</keyword>
<evidence type="ECO:0000256" key="2">
    <source>
        <dbReference type="ARBA" id="ARBA00004922"/>
    </source>
</evidence>
<feature type="transmembrane region" description="Helical" evidence="23">
    <location>
        <begin position="610"/>
        <end position="629"/>
    </location>
</feature>
<dbReference type="GO" id="GO:0006015">
    <property type="term" value="P:5-phosphoribose 1-diphosphate biosynthetic process"/>
    <property type="evidence" value="ECO:0007669"/>
    <property type="project" value="UniProtKB-ARBA"/>
</dbReference>
<dbReference type="InterPro" id="IPR027005">
    <property type="entry name" value="PMT-like"/>
</dbReference>
<keyword evidence="7" id="KW-0808">Transferase</keyword>
<feature type="domain" description="MIR" evidence="24">
    <location>
        <begin position="775"/>
        <end position="839"/>
    </location>
</feature>
<keyword evidence="13" id="KW-0418">Kinase</keyword>
<dbReference type="InterPro" id="IPR016093">
    <property type="entry name" value="MIR_motif"/>
</dbReference>
<keyword evidence="11" id="KW-0677">Repeat</keyword>
<keyword evidence="16" id="KW-0460">Magnesium</keyword>
<feature type="compositionally biased region" description="Polar residues" evidence="22">
    <location>
        <begin position="113"/>
        <end position="126"/>
    </location>
</feature>
<dbReference type="Pfam" id="PF13793">
    <property type="entry name" value="Pribosyltran_N"/>
    <property type="match status" value="1"/>
</dbReference>
<comment type="catalytic activity">
    <reaction evidence="19">
        <text>a di-trans,poly-cis-dolichyl beta-D-mannosyl phosphate + L-threonyl-[protein] = 3-O-(alpha-D-mannosyl)-L-threonyl-[protein] + a di-trans,poly-cis-dolichyl phosphate + H(+)</text>
        <dbReference type="Rhea" id="RHEA:53396"/>
        <dbReference type="Rhea" id="RHEA-COMP:11060"/>
        <dbReference type="Rhea" id="RHEA-COMP:13547"/>
        <dbReference type="Rhea" id="RHEA-COMP:19498"/>
        <dbReference type="Rhea" id="RHEA-COMP:19501"/>
        <dbReference type="ChEBI" id="CHEBI:15378"/>
        <dbReference type="ChEBI" id="CHEBI:30013"/>
        <dbReference type="ChEBI" id="CHEBI:57683"/>
        <dbReference type="ChEBI" id="CHEBI:58211"/>
        <dbReference type="ChEBI" id="CHEBI:137323"/>
        <dbReference type="EC" id="2.4.1.109"/>
    </reaction>
</comment>
<dbReference type="SUPFAM" id="SSF82109">
    <property type="entry name" value="MIR domain"/>
    <property type="match status" value="1"/>
</dbReference>
<gene>
    <name evidence="25" type="ORF">I9W82_000728</name>
</gene>
<evidence type="ECO:0000313" key="25">
    <source>
        <dbReference type="EMBL" id="KAG5421636.1"/>
    </source>
</evidence>
<dbReference type="InterPro" id="IPR000836">
    <property type="entry name" value="PRTase_dom"/>
</dbReference>
<comment type="catalytic activity">
    <reaction evidence="21">
        <text>D-ribose 5-phosphate + ATP = 5-phospho-alpha-D-ribose 1-diphosphate + AMP + H(+)</text>
        <dbReference type="Rhea" id="RHEA:15609"/>
        <dbReference type="ChEBI" id="CHEBI:15378"/>
        <dbReference type="ChEBI" id="CHEBI:30616"/>
        <dbReference type="ChEBI" id="CHEBI:58017"/>
        <dbReference type="ChEBI" id="CHEBI:78346"/>
        <dbReference type="ChEBI" id="CHEBI:456215"/>
        <dbReference type="EC" id="2.7.6.1"/>
    </reaction>
</comment>
<feature type="domain" description="MIR" evidence="24">
    <location>
        <begin position="848"/>
        <end position="906"/>
    </location>
</feature>
<dbReference type="PROSITE" id="PS00114">
    <property type="entry name" value="PRPP_SYNTHASE"/>
    <property type="match status" value="1"/>
</dbReference>
<evidence type="ECO:0000256" key="13">
    <source>
        <dbReference type="ARBA" id="ARBA00022777"/>
    </source>
</evidence>
<dbReference type="InterPro" id="IPR005946">
    <property type="entry name" value="Rib-P_diPkinase"/>
</dbReference>
<evidence type="ECO:0000256" key="3">
    <source>
        <dbReference type="ARBA" id="ARBA00004996"/>
    </source>
</evidence>
<keyword evidence="6" id="KW-0328">Glycosyltransferase</keyword>
<evidence type="ECO:0000256" key="6">
    <source>
        <dbReference type="ARBA" id="ARBA00022676"/>
    </source>
</evidence>
<dbReference type="FunFam" id="3.40.50.2020:FF:000014">
    <property type="entry name" value="Ribose-phosphate pyrophosphokinase 1"/>
    <property type="match status" value="2"/>
</dbReference>
<dbReference type="SMART" id="SM00472">
    <property type="entry name" value="MIR"/>
    <property type="match status" value="2"/>
</dbReference>
<evidence type="ECO:0000256" key="14">
    <source>
        <dbReference type="ARBA" id="ARBA00022824"/>
    </source>
</evidence>
<reference evidence="25 26" key="1">
    <citation type="submission" date="2020-12" db="EMBL/GenBank/DDBJ databases">
        <title>Effect of drift, selection, and recombination on the evolution of hybrid genomes in Candida yeast pathogens.</title>
        <authorList>
            <person name="Mixao V."/>
            <person name="Ksiezopolska E."/>
            <person name="Saus E."/>
            <person name="Boekhout T."/>
            <person name="Gacser A."/>
            <person name="Gabaldon T."/>
        </authorList>
    </citation>
    <scope>NUCLEOTIDE SEQUENCE [LARGE SCALE GENOMIC DNA]</scope>
    <source>
        <strain evidence="25 26">BP57</strain>
    </source>
</reference>
<dbReference type="GO" id="GO:0000287">
    <property type="term" value="F:magnesium ion binding"/>
    <property type="evidence" value="ECO:0007669"/>
    <property type="project" value="InterPro"/>
</dbReference>
<evidence type="ECO:0000256" key="9">
    <source>
        <dbReference type="ARBA" id="ARBA00022723"/>
    </source>
</evidence>
<dbReference type="GO" id="GO:0004169">
    <property type="term" value="F:dolichyl-phosphate-mannose-protein mannosyltransferase activity"/>
    <property type="evidence" value="ECO:0007669"/>
    <property type="project" value="UniProtKB-EC"/>
</dbReference>
<comment type="pathway">
    <text evidence="2">Protein modification; protein glycosylation.</text>
</comment>